<reference evidence="2" key="1">
    <citation type="submission" date="2020-07" db="EMBL/GenBank/DDBJ databases">
        <title>The High-quality genome of the commercially important snow crab, Chionoecetes opilio.</title>
        <authorList>
            <person name="Jeong J.-H."/>
            <person name="Ryu S."/>
        </authorList>
    </citation>
    <scope>NUCLEOTIDE SEQUENCE</scope>
    <source>
        <strain evidence="2">MADBK_172401_WGS</strain>
        <tissue evidence="2">Digestive gland</tissue>
    </source>
</reference>
<dbReference type="AlphaFoldDB" id="A0A8J4YAA4"/>
<feature type="compositionally biased region" description="Polar residues" evidence="1">
    <location>
        <begin position="345"/>
        <end position="361"/>
    </location>
</feature>
<protein>
    <submittedName>
        <fullName evidence="2">Uncharacterized protein</fullName>
    </submittedName>
</protein>
<keyword evidence="3" id="KW-1185">Reference proteome</keyword>
<name>A0A8J4YAA4_CHIOP</name>
<dbReference type="Proteomes" id="UP000770661">
    <property type="component" value="Unassembled WGS sequence"/>
</dbReference>
<organism evidence="2 3">
    <name type="scientific">Chionoecetes opilio</name>
    <name type="common">Atlantic snow crab</name>
    <name type="synonym">Cancer opilio</name>
    <dbReference type="NCBI Taxonomy" id="41210"/>
    <lineage>
        <taxon>Eukaryota</taxon>
        <taxon>Metazoa</taxon>
        <taxon>Ecdysozoa</taxon>
        <taxon>Arthropoda</taxon>
        <taxon>Crustacea</taxon>
        <taxon>Multicrustacea</taxon>
        <taxon>Malacostraca</taxon>
        <taxon>Eumalacostraca</taxon>
        <taxon>Eucarida</taxon>
        <taxon>Decapoda</taxon>
        <taxon>Pleocyemata</taxon>
        <taxon>Brachyura</taxon>
        <taxon>Eubrachyura</taxon>
        <taxon>Majoidea</taxon>
        <taxon>Majidae</taxon>
        <taxon>Chionoecetes</taxon>
    </lineage>
</organism>
<feature type="region of interest" description="Disordered" evidence="1">
    <location>
        <begin position="334"/>
        <end position="380"/>
    </location>
</feature>
<dbReference type="PANTHER" id="PTHR46113:SF1">
    <property type="entry name" value="PEPTIDASE M17 LEUCYL AMINOPEPTIDASE N-TERMINAL DOMAIN-CONTAINING PROTEIN"/>
    <property type="match status" value="1"/>
</dbReference>
<accession>A0A8J4YAA4</accession>
<proteinExistence type="predicted"/>
<sequence length="814" mass="90225">MLTSSPTPLAPPWRPVITDLSDEVVTCHPLGMVGSSDHSAVFTTINNTVVRDEDTACVNWLWVSMESLALNVEELENQLQQKDPKKALGSDNICPEALKGCAAQPAQPLNIIFNSILFSCKWPTQWKDARVVAIHKTWPVTLQRLLCEGVCTLRLPTCGAALVVVVPAFRDGPLQLQHVHAQHRSVASWQPEPNPCWGKQLPKNGQVLRRFFHFVRVQRKSVKEAASLVTAEVAVVWEKARIPTQKKSRCVERILRLYASWQNLDRSKKRSAEVDVENRRSFSLALMTLFDIGHAERLRLITVDEDRQFLLGQRCPDGPRCIMQGVDQSLADRERRRLERGVLKRSSSPERATTATRSSSGLGAGDEEENGGDDGRDADFVPSAGISAQSACSPKRRHTPIMTPAVAAALDRTRISDCTAVQSFHRCPRRRRTLPLAAPCGATGGAPREKMAKEIKAEMTVNVRRCALIIHWDGKLVEGMAGEGIAERLPILVSGDGIQKLLMVPKLAAGTGVLTGQAVYDAAKEWDLVDNIIGMCFDTTLVVGAAFTVCFGPSSGPEIQLFKRFCEVVAAREPGVVQTARRPRRRRRQDLATCHALLKEKQPLDDYLEMVQLTIIVLGGEVEANIRKPGAYHVLDGWQRRSTLSRSPSSREEFALTKHEKRELIRFTTFIVTTSSSASSLFDEATVVEEKRAIVSAMQQRLGEKNPPRRADVALEAVEQRSLASFATTNSVGLVTALGAGHDFLNVDPAEWSGRDDYTTARRRARHLRVVNDFAERGVALISAFCGAITRDEEQRQHLLQVVERHRALYPCAK</sequence>
<evidence type="ECO:0000256" key="1">
    <source>
        <dbReference type="SAM" id="MobiDB-lite"/>
    </source>
</evidence>
<gene>
    <name evidence="2" type="ORF">GWK47_042465</name>
</gene>
<evidence type="ECO:0000313" key="3">
    <source>
        <dbReference type="Proteomes" id="UP000770661"/>
    </source>
</evidence>
<dbReference type="PANTHER" id="PTHR46113">
    <property type="entry name" value="SNAC DOMAIN-CONTAINING PROTEIN"/>
    <property type="match status" value="1"/>
</dbReference>
<evidence type="ECO:0000313" key="2">
    <source>
        <dbReference type="EMBL" id="KAG0723567.1"/>
    </source>
</evidence>
<comment type="caution">
    <text evidence="2">The sequence shown here is derived from an EMBL/GenBank/DDBJ whole genome shotgun (WGS) entry which is preliminary data.</text>
</comment>
<dbReference type="EMBL" id="JACEEZ010008077">
    <property type="protein sequence ID" value="KAG0723567.1"/>
    <property type="molecule type" value="Genomic_DNA"/>
</dbReference>